<dbReference type="Pfam" id="PF00850">
    <property type="entry name" value="Hist_deacetyl"/>
    <property type="match status" value="1"/>
</dbReference>
<comment type="similarity">
    <text evidence="1">Belongs to the histone deacetylase family.</text>
</comment>
<dbReference type="InterPro" id="IPR023696">
    <property type="entry name" value="Ureohydrolase_dom_sf"/>
</dbReference>
<dbReference type="InterPro" id="IPR037138">
    <property type="entry name" value="His_deacetylse_dom_sf"/>
</dbReference>
<evidence type="ECO:0000259" key="2">
    <source>
        <dbReference type="Pfam" id="PF00850"/>
    </source>
</evidence>
<sequence>MTSTMGYIWNTLYGWTDTGSGGLLPPSTDSLTQPIGHHVAHPDTKRRMHELISASGLIDSLKQIDAAPAAEADILRVHDQSHYDRILAESALPKGGDAGDGVSPFGHGGHRIAMLAAGGAIEAVRTVVEGQVSNAYALINPPGHHAERSTGRGFCTFNNGAVAAAYARDVLGLKRVAIVDWDVHHGNGAQDIFGGTAEVLNISVHQDRCFPSDSGFREERGHGEGFGYTLNVPLPPGGGSGAYEYAFDTVVLPAVRAYKPDLIIVASGFDASIMDPLARMMMRSEGFRSLVRKLVDLAAEVSQGRLVCLQEGGYSPIYVPFCGLAVIEEMAGVSTGTQDAYTPILGAMGGDKLLEHEREAIDLASVLVSDIH</sequence>
<dbReference type="EMBL" id="SOAN01000008">
    <property type="protein sequence ID" value="TDS84249.1"/>
    <property type="molecule type" value="Genomic_DNA"/>
</dbReference>
<dbReference type="PRINTS" id="PR01270">
    <property type="entry name" value="HDASUPER"/>
</dbReference>
<comment type="caution">
    <text evidence="3">The sequence shown here is derived from an EMBL/GenBank/DDBJ whole genome shotgun (WGS) entry which is preliminary data.</text>
</comment>
<evidence type="ECO:0000256" key="1">
    <source>
        <dbReference type="ARBA" id="ARBA00005947"/>
    </source>
</evidence>
<keyword evidence="4" id="KW-1185">Reference proteome</keyword>
<dbReference type="SUPFAM" id="SSF52768">
    <property type="entry name" value="Arginase/deacetylase"/>
    <property type="match status" value="1"/>
</dbReference>
<reference evidence="3 4" key="1">
    <citation type="submission" date="2019-03" db="EMBL/GenBank/DDBJ databases">
        <title>Genomic Encyclopedia of Type Strains, Phase III (KMG-III): the genomes of soil and plant-associated and newly described type strains.</title>
        <authorList>
            <person name="Whitman W."/>
        </authorList>
    </citation>
    <scope>NUCLEOTIDE SEQUENCE [LARGE SCALE GENOMIC DNA]</scope>
    <source>
        <strain evidence="3 4">DSM 27373</strain>
    </source>
</reference>
<feature type="domain" description="Histone deacetylase" evidence="2">
    <location>
        <begin position="38"/>
        <end position="325"/>
    </location>
</feature>
<dbReference type="InterPro" id="IPR023801">
    <property type="entry name" value="His_deacetylse_dom"/>
</dbReference>
<dbReference type="GO" id="GO:0004407">
    <property type="term" value="F:histone deacetylase activity"/>
    <property type="evidence" value="ECO:0007669"/>
    <property type="project" value="TreeGrafter"/>
</dbReference>
<dbReference type="PANTHER" id="PTHR10625:SF31">
    <property type="entry name" value="HISTONE DEACETYLASE DOMAIN-CONTAINING PROTEIN"/>
    <property type="match status" value="1"/>
</dbReference>
<evidence type="ECO:0000313" key="3">
    <source>
        <dbReference type="EMBL" id="TDS84249.1"/>
    </source>
</evidence>
<dbReference type="RefSeq" id="WP_133726425.1">
    <property type="nucleotide sequence ID" value="NZ_SOAN01000008.1"/>
</dbReference>
<accession>A0A4R7FZC9</accession>
<dbReference type="InterPro" id="IPR000286">
    <property type="entry name" value="HDACs"/>
</dbReference>
<dbReference type="PANTHER" id="PTHR10625">
    <property type="entry name" value="HISTONE DEACETYLASE HDAC1-RELATED"/>
    <property type="match status" value="1"/>
</dbReference>
<evidence type="ECO:0000313" key="4">
    <source>
        <dbReference type="Proteomes" id="UP000294506"/>
    </source>
</evidence>
<dbReference type="CDD" id="cd09996">
    <property type="entry name" value="HDAC_classII_1"/>
    <property type="match status" value="1"/>
</dbReference>
<dbReference type="GO" id="GO:0040029">
    <property type="term" value="P:epigenetic regulation of gene expression"/>
    <property type="evidence" value="ECO:0007669"/>
    <property type="project" value="TreeGrafter"/>
</dbReference>
<dbReference type="Gene3D" id="3.40.800.20">
    <property type="entry name" value="Histone deacetylase domain"/>
    <property type="match status" value="1"/>
</dbReference>
<dbReference type="GO" id="GO:0005737">
    <property type="term" value="C:cytoplasm"/>
    <property type="evidence" value="ECO:0007669"/>
    <property type="project" value="TreeGrafter"/>
</dbReference>
<dbReference type="AlphaFoldDB" id="A0A4R7FZC9"/>
<dbReference type="Proteomes" id="UP000294506">
    <property type="component" value="Unassembled WGS sequence"/>
</dbReference>
<protein>
    <submittedName>
        <fullName evidence="3">Acetoin utilization deacetylase AcuC-like enzyme</fullName>
    </submittedName>
</protein>
<organism evidence="3 4">
    <name type="scientific">Nesterenkonia aurantiaca</name>
    <dbReference type="NCBI Taxonomy" id="1436010"/>
    <lineage>
        <taxon>Bacteria</taxon>
        <taxon>Bacillati</taxon>
        <taxon>Actinomycetota</taxon>
        <taxon>Actinomycetes</taxon>
        <taxon>Micrococcales</taxon>
        <taxon>Micrococcaceae</taxon>
        <taxon>Nesterenkonia</taxon>
    </lineage>
</organism>
<gene>
    <name evidence="3" type="ORF">EV640_108108</name>
</gene>
<name>A0A4R7FZC9_9MICC</name>
<proteinExistence type="inferred from homology"/>